<gene>
    <name evidence="1" type="ORF">LDC_1622</name>
</gene>
<organism evidence="1">
    <name type="scientific">sediment metagenome</name>
    <dbReference type="NCBI Taxonomy" id="749907"/>
    <lineage>
        <taxon>unclassified sequences</taxon>
        <taxon>metagenomes</taxon>
        <taxon>ecological metagenomes</taxon>
    </lineage>
</organism>
<sequence>MTWPGTQGYYQAIIYDYDGKAIWYAPTTDGTSVVVPAGYLQPDTAYYWLVRTMDIPATGQRGQNRHASGIRYFYTGTKGLPDISNNNNYLFSYSVPIGKWNWFGITQTGLAPWDIQLYSVTGPEGSLYTYRNRNYHLWGPMYYYCASNWPHRRQMAVTTFS</sequence>
<comment type="caution">
    <text evidence="1">The sequence shown here is derived from an EMBL/GenBank/DDBJ whole genome shotgun (WGS) entry which is preliminary data.</text>
</comment>
<reference evidence="1" key="1">
    <citation type="submission" date="2010-07" db="EMBL/GenBank/DDBJ databases">
        <authorList>
            <consortium name="CONSOLIDER consortium CSD2007-00005"/>
            <person name="Guazzaroni M.-E."/>
            <person name="Richter M."/>
            <person name="Garcia-Salamanca A."/>
            <person name="Yarza P."/>
            <person name="Ferrer M."/>
        </authorList>
    </citation>
    <scope>NUCLEOTIDE SEQUENCE</scope>
</reference>
<dbReference type="EMBL" id="ADZX01000508">
    <property type="protein sequence ID" value="EFK96351.1"/>
    <property type="molecule type" value="Genomic_DNA"/>
</dbReference>
<proteinExistence type="predicted"/>
<name>D9PJB3_9ZZZZ</name>
<evidence type="ECO:0000313" key="1">
    <source>
        <dbReference type="EMBL" id="EFK96351.1"/>
    </source>
</evidence>
<dbReference type="AlphaFoldDB" id="D9PJB3"/>
<protein>
    <submittedName>
        <fullName evidence="1">Uncharacterized protein</fullName>
    </submittedName>
</protein>
<accession>D9PJB3</accession>
<reference evidence="1" key="2">
    <citation type="journal article" date="2011" name="Microb. Ecol.">
        <title>Taxonomic and Functional Metagenomic Profiling of the Microbial Community in the Anoxic Sediment of a Sub-saline Shallow Lake (Laguna de Carrizo, Central Spain).</title>
        <authorList>
            <person name="Ferrer M."/>
            <person name="Guazzaroni M.E."/>
            <person name="Richter M."/>
            <person name="Garcia-Salamanca A."/>
            <person name="Yarza P."/>
            <person name="Suarez-Suarez A."/>
            <person name="Solano J."/>
            <person name="Alcaide M."/>
            <person name="van Dillewijn P."/>
            <person name="Molina-Henares M.A."/>
            <person name="Lopez-Cortes N."/>
            <person name="Al-Ramahi Y."/>
            <person name="Guerrero C."/>
            <person name="Acosta A."/>
            <person name="de Eugenio L.I."/>
            <person name="Martinez V."/>
            <person name="Marques S."/>
            <person name="Rojo F."/>
            <person name="Santero E."/>
            <person name="Genilloud O."/>
            <person name="Perez-Perez J."/>
            <person name="Rossello-Mora R."/>
            <person name="Ramos J.L."/>
        </authorList>
    </citation>
    <scope>NUCLEOTIDE SEQUENCE</scope>
</reference>